<dbReference type="PANTHER" id="PTHR32322">
    <property type="entry name" value="INNER MEMBRANE TRANSPORTER"/>
    <property type="match status" value="1"/>
</dbReference>
<evidence type="ECO:0000259" key="7">
    <source>
        <dbReference type="Pfam" id="PF00892"/>
    </source>
</evidence>
<feature type="transmembrane region" description="Helical" evidence="6">
    <location>
        <begin position="125"/>
        <end position="142"/>
    </location>
</feature>
<evidence type="ECO:0000256" key="5">
    <source>
        <dbReference type="ARBA" id="ARBA00023136"/>
    </source>
</evidence>
<dbReference type="OrthoDB" id="9810818at2"/>
<name>A0A1E3UCC6_9FIRM</name>
<dbReference type="Pfam" id="PF00892">
    <property type="entry name" value="EamA"/>
    <property type="match status" value="2"/>
</dbReference>
<evidence type="ECO:0000313" key="12">
    <source>
        <dbReference type="Proteomes" id="UP000094271"/>
    </source>
</evidence>
<dbReference type="RefSeq" id="WP_069154045.1">
    <property type="nucleotide sequence ID" value="NZ_BAABXS010000001.1"/>
</dbReference>
<evidence type="ECO:0000256" key="1">
    <source>
        <dbReference type="ARBA" id="ARBA00004141"/>
    </source>
</evidence>
<evidence type="ECO:0000256" key="2">
    <source>
        <dbReference type="ARBA" id="ARBA00007362"/>
    </source>
</evidence>
<proteinExistence type="inferred from homology"/>
<evidence type="ECO:0000256" key="4">
    <source>
        <dbReference type="ARBA" id="ARBA00022989"/>
    </source>
</evidence>
<comment type="subcellular location">
    <subcellularLocation>
        <location evidence="1">Membrane</location>
        <topology evidence="1">Multi-pass membrane protein</topology>
    </subcellularLocation>
</comment>
<feature type="transmembrane region" description="Helical" evidence="6">
    <location>
        <begin position="277"/>
        <end position="296"/>
    </location>
</feature>
<feature type="domain" description="EamA" evidence="7">
    <location>
        <begin position="180"/>
        <end position="317"/>
    </location>
</feature>
<comment type="caution">
    <text evidence="9">The sequence shown here is derived from an EMBL/GenBank/DDBJ whole genome shotgun (WGS) entry which is preliminary data.</text>
</comment>
<evidence type="ECO:0000256" key="6">
    <source>
        <dbReference type="SAM" id="Phobius"/>
    </source>
</evidence>
<dbReference type="EMBL" id="MEHD01000036">
    <property type="protein sequence ID" value="ODR49849.1"/>
    <property type="molecule type" value="Genomic_DNA"/>
</dbReference>
<evidence type="ECO:0000313" key="9">
    <source>
        <dbReference type="EMBL" id="ODR46998.1"/>
    </source>
</evidence>
<evidence type="ECO:0000313" key="8">
    <source>
        <dbReference type="EMBL" id="ODM03612.1"/>
    </source>
</evidence>
<comment type="similarity">
    <text evidence="2">Belongs to the EamA transporter family.</text>
</comment>
<dbReference type="AlphaFoldDB" id="A0A1E3UCC6"/>
<dbReference type="PANTHER" id="PTHR32322:SF2">
    <property type="entry name" value="EAMA DOMAIN-CONTAINING PROTEIN"/>
    <property type="match status" value="1"/>
</dbReference>
<dbReference type="InterPro" id="IPR050638">
    <property type="entry name" value="AA-Vitamin_Transporters"/>
</dbReference>
<feature type="transmembrane region" description="Helical" evidence="6">
    <location>
        <begin position="181"/>
        <end position="199"/>
    </location>
</feature>
<accession>A0A1E3UCC6</accession>
<evidence type="ECO:0000313" key="10">
    <source>
        <dbReference type="EMBL" id="ODR49849.1"/>
    </source>
</evidence>
<keyword evidence="3 6" id="KW-0812">Transmembrane</keyword>
<dbReference type="Proteomes" id="UP000094067">
    <property type="component" value="Unassembled WGS sequence"/>
</dbReference>
<protein>
    <submittedName>
        <fullName evidence="8">Aromatic amino acid exporter</fullName>
    </submittedName>
</protein>
<evidence type="ECO:0000313" key="13">
    <source>
        <dbReference type="Proteomes" id="UP000094869"/>
    </source>
</evidence>
<sequence length="328" mass="35817">MNKKYRQGILAAVLLLAWGSYSAGSKKALQELDVFQLNQFVFLSALLVYVGICLGKKVKARKKMRIKTDNGEMAGQMKAEKNAEFSDKVLWRRERGKLLLCGCLAWGYFFFYNLALYRLPAMEASIINYCFPVLILVFDAWLKRTGLRGRVLLSSLTALAGVIVLLTGGSPGSVRLSDMTGNALAFAAACCWALFSVLSARIRLPIAESNLCYMAIGTLLSALAVLRFSSFGFVTACLTDGDMACAVALAVWLGGVSFALSNYLWLYMLGHCSLETAAAVSFLTPFVTVVMIAVLLGERILMGQFAGLLLIMLGIWIQQAHLPGKRNS</sequence>
<feature type="transmembrane region" description="Helical" evidence="6">
    <location>
        <begin position="211"/>
        <end position="234"/>
    </location>
</feature>
<dbReference type="EMBL" id="MEHA01000021">
    <property type="protein sequence ID" value="ODR46998.1"/>
    <property type="molecule type" value="Genomic_DNA"/>
</dbReference>
<feature type="transmembrane region" description="Helical" evidence="6">
    <location>
        <begin position="34"/>
        <end position="55"/>
    </location>
</feature>
<dbReference type="SUPFAM" id="SSF103481">
    <property type="entry name" value="Multidrug resistance efflux transporter EmrE"/>
    <property type="match status" value="2"/>
</dbReference>
<keyword evidence="5 6" id="KW-0472">Membrane</keyword>
<dbReference type="InterPro" id="IPR000620">
    <property type="entry name" value="EamA_dom"/>
</dbReference>
<evidence type="ECO:0000313" key="11">
    <source>
        <dbReference type="Proteomes" id="UP000094067"/>
    </source>
</evidence>
<reference evidence="10 13" key="2">
    <citation type="submission" date="2016-08" db="EMBL/GenBank/DDBJ databases">
        <title>Characterization of Isolates of Eisenbergiella tayi Derived from Blood Cultures, Using Whole Genome Sequencing.</title>
        <authorList>
            <person name="Bernier A.-M."/>
            <person name="Burdz T."/>
            <person name="Wiebe D."/>
            <person name="Bernard K."/>
        </authorList>
    </citation>
    <scope>NUCLEOTIDE SEQUENCE [LARGE SCALE GENOMIC DNA]</scope>
    <source>
        <strain evidence="10 13">NML120146</strain>
    </source>
</reference>
<organism evidence="9 12">
    <name type="scientific">Eisenbergiella tayi</name>
    <dbReference type="NCBI Taxonomy" id="1432052"/>
    <lineage>
        <taxon>Bacteria</taxon>
        <taxon>Bacillati</taxon>
        <taxon>Bacillota</taxon>
        <taxon>Clostridia</taxon>
        <taxon>Lachnospirales</taxon>
        <taxon>Lachnospiraceae</taxon>
        <taxon>Eisenbergiella</taxon>
    </lineage>
</organism>
<dbReference type="InterPro" id="IPR037185">
    <property type="entry name" value="EmrE-like"/>
</dbReference>
<keyword evidence="4 6" id="KW-1133">Transmembrane helix</keyword>
<dbReference type="GO" id="GO:0016020">
    <property type="term" value="C:membrane"/>
    <property type="evidence" value="ECO:0007669"/>
    <property type="project" value="UniProtKB-SubCell"/>
</dbReference>
<keyword evidence="13" id="KW-1185">Reference proteome</keyword>
<feature type="transmembrane region" description="Helical" evidence="6">
    <location>
        <begin position="302"/>
        <end position="322"/>
    </location>
</feature>
<feature type="transmembrane region" description="Helical" evidence="6">
    <location>
        <begin position="98"/>
        <end position="119"/>
    </location>
</feature>
<reference evidence="9 12" key="3">
    <citation type="submission" date="2016-08" db="EMBL/GenBank/DDBJ databases">
        <authorList>
            <person name="Seilhamer J.J."/>
        </authorList>
    </citation>
    <scope>NUCLEOTIDE SEQUENCE [LARGE SCALE GENOMIC DNA]</scope>
    <source>
        <strain evidence="9 12">NML150140-1</strain>
    </source>
</reference>
<feature type="domain" description="EamA" evidence="7">
    <location>
        <begin position="9"/>
        <end position="166"/>
    </location>
</feature>
<gene>
    <name evidence="9" type="ORF">BEI59_23535</name>
    <name evidence="8" type="ORF">BEI61_04410</name>
    <name evidence="10" type="ORF">BEI63_22260</name>
</gene>
<reference evidence="8 11" key="1">
    <citation type="submission" date="2016-07" db="EMBL/GenBank/DDBJ databases">
        <title>Characterization of isolates of Eisenbergiella tayi derived from blood cultures, using whole genome sequencing.</title>
        <authorList>
            <person name="Burdz T."/>
            <person name="Wiebe D."/>
            <person name="Huynh C."/>
            <person name="Bernard K."/>
        </authorList>
    </citation>
    <scope>NUCLEOTIDE SEQUENCE [LARGE SCALE GENOMIC DNA]</scope>
    <source>
        <strain evidence="8 11">NML 110608</strain>
    </source>
</reference>
<dbReference type="Proteomes" id="UP000094271">
    <property type="component" value="Unassembled WGS sequence"/>
</dbReference>
<dbReference type="EMBL" id="MCGH01000003">
    <property type="protein sequence ID" value="ODM03612.1"/>
    <property type="molecule type" value="Genomic_DNA"/>
</dbReference>
<dbReference type="Proteomes" id="UP000094869">
    <property type="component" value="Unassembled WGS sequence"/>
</dbReference>
<feature type="transmembrane region" description="Helical" evidence="6">
    <location>
        <begin position="151"/>
        <end position="169"/>
    </location>
</feature>
<feature type="transmembrane region" description="Helical" evidence="6">
    <location>
        <begin position="246"/>
        <end position="265"/>
    </location>
</feature>
<evidence type="ECO:0000256" key="3">
    <source>
        <dbReference type="ARBA" id="ARBA00022692"/>
    </source>
</evidence>
<dbReference type="Gene3D" id="1.10.3730.20">
    <property type="match status" value="1"/>
</dbReference>